<dbReference type="Proteomes" id="UP000071979">
    <property type="component" value="Unassembled WGS sequence"/>
</dbReference>
<reference evidence="3 4" key="1">
    <citation type="journal article" date="2016" name="Front. Microbiol.">
        <title>Genomic Resource of Rice Seed Associated Bacteria.</title>
        <authorList>
            <person name="Midha S."/>
            <person name="Bansal K."/>
            <person name="Sharma S."/>
            <person name="Kumar N."/>
            <person name="Patil P.P."/>
            <person name="Chaudhry V."/>
            <person name="Patil P.B."/>
        </authorList>
    </citation>
    <scope>NUCLEOTIDE SEQUENCE [LARGE SCALE GENOMIC DNA]</scope>
    <source>
        <strain evidence="3 4">SA3</strain>
    </source>
</reference>
<sequence>MSFTERAGLFPVLLLTGCAQQSVVTGPPSGSVVDSMLSRSAADISAMQYRIHQSGPSAQRPGPPKASVTAAPAAAKTAALLPAVSVAARKAPAGLTGAGPSDGFVRQGGAAPTLRAALRSIVPPGQTVVFDKTVSADAPELWQWAGNDRWPYVADKLLAPHGLKATVNAATRTVTIGPAQHGQTQKAVPAGASLSVPANKPAKAASPGAVRPVPLPTTGRNPFRGSQAVPVRPGAAGEVPAPKQAIPAAPVMPVRVVQIRHWRIEPGNTVKDWLYSQATNETCSAPGIKNWTVAWLTPVNYRVDGPLEFSGSFREMLNQLFTLYGTAKVPLYAATHAAQCVLQVDDKEVH</sequence>
<evidence type="ECO:0000313" key="4">
    <source>
        <dbReference type="Proteomes" id="UP000071979"/>
    </source>
</evidence>
<gene>
    <name evidence="3" type="ORF">SA3R_08160</name>
</gene>
<dbReference type="AlphaFoldDB" id="A0A8E1S0A8"/>
<dbReference type="Pfam" id="PF10671">
    <property type="entry name" value="TcpQ"/>
    <property type="match status" value="1"/>
</dbReference>
<dbReference type="RefSeq" id="WP_058776644.1">
    <property type="nucleotide sequence ID" value="NZ_LDSA01000011.1"/>
</dbReference>
<name>A0A8E1S0A8_9GAMM</name>
<dbReference type="PROSITE" id="PS51257">
    <property type="entry name" value="PROKAR_LIPOPROTEIN"/>
    <property type="match status" value="1"/>
</dbReference>
<evidence type="ECO:0000259" key="2">
    <source>
        <dbReference type="Pfam" id="PF10671"/>
    </source>
</evidence>
<comment type="caution">
    <text evidence="3">The sequence shown here is derived from an EMBL/GenBank/DDBJ whole genome shotgun (WGS) entry which is preliminary data.</text>
</comment>
<evidence type="ECO:0000313" key="3">
    <source>
        <dbReference type="EMBL" id="KTS68310.1"/>
    </source>
</evidence>
<evidence type="ECO:0000256" key="1">
    <source>
        <dbReference type="SAM" id="MobiDB-lite"/>
    </source>
</evidence>
<organism evidence="3 4">
    <name type="scientific">Pantoea dispersa</name>
    <dbReference type="NCBI Taxonomy" id="59814"/>
    <lineage>
        <taxon>Bacteria</taxon>
        <taxon>Pseudomonadati</taxon>
        <taxon>Pseudomonadota</taxon>
        <taxon>Gammaproteobacteria</taxon>
        <taxon>Enterobacterales</taxon>
        <taxon>Erwiniaceae</taxon>
        <taxon>Pantoea</taxon>
    </lineage>
</organism>
<protein>
    <recommendedName>
        <fullName evidence="2">Toxin co-regulated pilus biosynthesis protein Q C-terminal domain-containing protein</fullName>
    </recommendedName>
</protein>
<dbReference type="InterPro" id="IPR018927">
    <property type="entry name" value="Pilus_synth_Q_C"/>
</dbReference>
<accession>A0A8E1S0A8</accession>
<feature type="region of interest" description="Disordered" evidence="1">
    <location>
        <begin position="198"/>
        <end position="241"/>
    </location>
</feature>
<proteinExistence type="predicted"/>
<dbReference type="EMBL" id="LDSE01000015">
    <property type="protein sequence ID" value="KTS68310.1"/>
    <property type="molecule type" value="Genomic_DNA"/>
</dbReference>
<feature type="domain" description="Toxin co-regulated pilus biosynthesis protein Q C-terminal" evidence="2">
    <location>
        <begin position="260"/>
        <end position="346"/>
    </location>
</feature>